<dbReference type="EMBL" id="JBHSGK010000007">
    <property type="protein sequence ID" value="MFC4736592.1"/>
    <property type="molecule type" value="Genomic_DNA"/>
</dbReference>
<dbReference type="PANTHER" id="PTHR43433">
    <property type="entry name" value="HYDROLASE, ALPHA/BETA FOLD FAMILY PROTEIN"/>
    <property type="match status" value="1"/>
</dbReference>
<dbReference type="Pfam" id="PF00561">
    <property type="entry name" value="Abhydrolase_1"/>
    <property type="match status" value="1"/>
</dbReference>
<accession>A0ABV9NTK6</accession>
<dbReference type="PRINTS" id="PR00111">
    <property type="entry name" value="ABHYDROLASE"/>
</dbReference>
<evidence type="ECO:0000313" key="2">
    <source>
        <dbReference type="EMBL" id="MFC4736592.1"/>
    </source>
</evidence>
<dbReference type="InterPro" id="IPR029058">
    <property type="entry name" value="AB_hydrolase_fold"/>
</dbReference>
<evidence type="ECO:0000259" key="1">
    <source>
        <dbReference type="Pfam" id="PF00561"/>
    </source>
</evidence>
<dbReference type="InterPro" id="IPR000073">
    <property type="entry name" value="AB_hydrolase_1"/>
</dbReference>
<dbReference type="PANTHER" id="PTHR43433:SF1">
    <property type="entry name" value="BLL5160 PROTEIN"/>
    <property type="match status" value="1"/>
</dbReference>
<feature type="domain" description="AB hydrolase-1" evidence="1">
    <location>
        <begin position="22"/>
        <end position="233"/>
    </location>
</feature>
<organism evidence="2 3">
    <name type="scientific">Bacillus daqingensis</name>
    <dbReference type="NCBI Taxonomy" id="872396"/>
    <lineage>
        <taxon>Bacteria</taxon>
        <taxon>Bacillati</taxon>
        <taxon>Bacillota</taxon>
        <taxon>Bacilli</taxon>
        <taxon>Bacillales</taxon>
        <taxon>Bacillaceae</taxon>
        <taxon>Bacillus</taxon>
    </lineage>
</organism>
<dbReference type="SUPFAM" id="SSF53474">
    <property type="entry name" value="alpha/beta-Hydrolases"/>
    <property type="match status" value="1"/>
</dbReference>
<dbReference type="Gene3D" id="3.40.50.1820">
    <property type="entry name" value="alpha/beta hydrolase"/>
    <property type="match status" value="1"/>
</dbReference>
<proteinExistence type="predicted"/>
<gene>
    <name evidence="2" type="ORF">ACFO4L_08370</name>
</gene>
<dbReference type="GO" id="GO:0016787">
    <property type="term" value="F:hydrolase activity"/>
    <property type="evidence" value="ECO:0007669"/>
    <property type="project" value="UniProtKB-KW"/>
</dbReference>
<evidence type="ECO:0000313" key="3">
    <source>
        <dbReference type="Proteomes" id="UP001595896"/>
    </source>
</evidence>
<keyword evidence="2" id="KW-0378">Hydrolase</keyword>
<dbReference type="InterPro" id="IPR050471">
    <property type="entry name" value="AB_hydrolase"/>
</dbReference>
<keyword evidence="3" id="KW-1185">Reference proteome</keyword>
<dbReference type="Proteomes" id="UP001595896">
    <property type="component" value="Unassembled WGS sequence"/>
</dbReference>
<sequence>MPYFTSNSLKLYYEDTGSGPPLLLFPPPALGSSPFIPQQEALPNGIRLLTFHPRGNGYSETDGKETIASWADDAAALLDHLGIEQAALCGYSMGGAPVQDFAIRYPERAACLLLLCTFPEVNTKLLENKIHLGELLTKNRWTGFLGRALGTTHSARTDIEKNVWGTAEQSDSEAIRRLYTSGRHYSALPKLSSVRAPVYYIYGRWDPIALPYVNQYKAVLPHARFIRISEGFHQLPTRASSQVNSIIRSIVKEEDAPHAD</sequence>
<comment type="caution">
    <text evidence="2">The sequence shown here is derived from an EMBL/GenBank/DDBJ whole genome shotgun (WGS) entry which is preliminary data.</text>
</comment>
<name>A0ABV9NTK6_9BACI</name>
<dbReference type="RefSeq" id="WP_377909229.1">
    <property type="nucleotide sequence ID" value="NZ_JBHSGK010000007.1"/>
</dbReference>
<protein>
    <submittedName>
        <fullName evidence="2">Alpha/beta fold hydrolase</fullName>
    </submittedName>
</protein>
<reference evidence="3" key="1">
    <citation type="journal article" date="2019" name="Int. J. Syst. Evol. Microbiol.">
        <title>The Global Catalogue of Microorganisms (GCM) 10K type strain sequencing project: providing services to taxonomists for standard genome sequencing and annotation.</title>
        <authorList>
            <consortium name="The Broad Institute Genomics Platform"/>
            <consortium name="The Broad Institute Genome Sequencing Center for Infectious Disease"/>
            <person name="Wu L."/>
            <person name="Ma J."/>
        </authorList>
    </citation>
    <scope>NUCLEOTIDE SEQUENCE [LARGE SCALE GENOMIC DNA]</scope>
    <source>
        <strain evidence="3">JCM 12165</strain>
    </source>
</reference>